<dbReference type="Pfam" id="PF09827">
    <property type="entry name" value="CRISPR_Cas2"/>
    <property type="match status" value="1"/>
</dbReference>
<reference evidence="9 10" key="1">
    <citation type="submission" date="2024-10" db="EMBL/GenBank/DDBJ databases">
        <authorList>
            <person name="Ratan Roy A."/>
            <person name="Morales Sandoval P.H."/>
            <person name="De Los Santos Villalobos S."/>
            <person name="Chakraborty S."/>
            <person name="Mukherjee J."/>
        </authorList>
    </citation>
    <scope>NUCLEOTIDE SEQUENCE [LARGE SCALE GENOMIC DNA]</scope>
    <source>
        <strain evidence="9 10">S1</strain>
    </source>
</reference>
<evidence type="ECO:0000256" key="6">
    <source>
        <dbReference type="ARBA" id="ARBA00022801"/>
    </source>
</evidence>
<keyword evidence="10" id="KW-1185">Reference proteome</keyword>
<dbReference type="InterPro" id="IPR021127">
    <property type="entry name" value="CRISPR_associated_Cas2"/>
</dbReference>
<evidence type="ECO:0000256" key="5">
    <source>
        <dbReference type="ARBA" id="ARBA00022759"/>
    </source>
</evidence>
<evidence type="ECO:0000313" key="10">
    <source>
        <dbReference type="Proteomes" id="UP001600165"/>
    </source>
</evidence>
<dbReference type="SUPFAM" id="SSF143430">
    <property type="entry name" value="TTP0101/SSO1404-like"/>
    <property type="match status" value="1"/>
</dbReference>
<comment type="similarity">
    <text evidence="2">Belongs to the CRISPR-associated endoribonuclease Cas2 protein family.</text>
</comment>
<organism evidence="9 10">
    <name type="scientific">Almyronema epifaneia S1</name>
    <dbReference type="NCBI Taxonomy" id="2991925"/>
    <lineage>
        <taxon>Bacteria</taxon>
        <taxon>Bacillati</taxon>
        <taxon>Cyanobacteriota</taxon>
        <taxon>Cyanophyceae</taxon>
        <taxon>Nodosilineales</taxon>
        <taxon>Nodosilineaceae</taxon>
        <taxon>Almyronema</taxon>
        <taxon>Almyronema epifaneia</taxon>
    </lineage>
</organism>
<keyword evidence="6" id="KW-0378">Hydrolase</keyword>
<evidence type="ECO:0000256" key="1">
    <source>
        <dbReference type="ARBA" id="ARBA00001946"/>
    </source>
</evidence>
<keyword evidence="8" id="KW-0051">Antiviral defense</keyword>
<keyword evidence="5 9" id="KW-0255">Endonuclease</keyword>
<dbReference type="Gene3D" id="3.30.70.240">
    <property type="match status" value="1"/>
</dbReference>
<dbReference type="InterPro" id="IPR019199">
    <property type="entry name" value="Virulence_VapD/CRISPR_Cas2"/>
</dbReference>
<accession>A0ABW6IFC5</accession>
<evidence type="ECO:0000256" key="4">
    <source>
        <dbReference type="ARBA" id="ARBA00022723"/>
    </source>
</evidence>
<keyword evidence="7" id="KW-0460">Magnesium</keyword>
<evidence type="ECO:0000256" key="2">
    <source>
        <dbReference type="ARBA" id="ARBA00009959"/>
    </source>
</evidence>
<dbReference type="RefSeq" id="WP_377965061.1">
    <property type="nucleotide sequence ID" value="NZ_JBHZOL010000074.1"/>
</dbReference>
<dbReference type="PANTHER" id="PTHR34405">
    <property type="entry name" value="CRISPR-ASSOCIATED ENDORIBONUCLEASE CAS2"/>
    <property type="match status" value="1"/>
</dbReference>
<comment type="cofactor">
    <cofactor evidence="1">
        <name>Mg(2+)</name>
        <dbReference type="ChEBI" id="CHEBI:18420"/>
    </cofactor>
</comment>
<dbReference type="NCBIfam" id="TIGR01573">
    <property type="entry name" value="cas2"/>
    <property type="match status" value="1"/>
</dbReference>
<proteinExistence type="inferred from homology"/>
<keyword evidence="4" id="KW-0479">Metal-binding</keyword>
<evidence type="ECO:0000256" key="7">
    <source>
        <dbReference type="ARBA" id="ARBA00022842"/>
    </source>
</evidence>
<evidence type="ECO:0000256" key="8">
    <source>
        <dbReference type="ARBA" id="ARBA00023118"/>
    </source>
</evidence>
<dbReference type="CDD" id="cd09725">
    <property type="entry name" value="Cas2_I_II_III"/>
    <property type="match status" value="1"/>
</dbReference>
<dbReference type="Proteomes" id="UP001600165">
    <property type="component" value="Unassembled WGS sequence"/>
</dbReference>
<sequence length="54" mass="6434">MLTLGVYDIADNRRRTKLAKFLEGYGRRVQESVFECFLSLEEMQRLHQKVMGRI</sequence>
<dbReference type="EMBL" id="JBHZOL010000074">
    <property type="protein sequence ID" value="MFE4106878.1"/>
    <property type="molecule type" value="Genomic_DNA"/>
</dbReference>
<feature type="non-terminal residue" evidence="9">
    <location>
        <position position="54"/>
    </location>
</feature>
<comment type="caution">
    <text evidence="9">The sequence shown here is derived from an EMBL/GenBank/DDBJ whole genome shotgun (WGS) entry which is preliminary data.</text>
</comment>
<protein>
    <submittedName>
        <fullName evidence="9">CRISPR-associated endonuclease Cas2</fullName>
    </submittedName>
</protein>
<dbReference type="PANTHER" id="PTHR34405:SF3">
    <property type="entry name" value="CRISPR-ASSOCIATED ENDORIBONUCLEASE CAS2 3"/>
    <property type="match status" value="1"/>
</dbReference>
<keyword evidence="3" id="KW-0540">Nuclease</keyword>
<evidence type="ECO:0000313" key="9">
    <source>
        <dbReference type="EMBL" id="MFE4106878.1"/>
    </source>
</evidence>
<evidence type="ECO:0000256" key="3">
    <source>
        <dbReference type="ARBA" id="ARBA00022722"/>
    </source>
</evidence>
<name>A0ABW6IFC5_9CYAN</name>
<gene>
    <name evidence="9" type="primary">cas2</name>
    <name evidence="9" type="ORF">ACFVKH_11355</name>
</gene>
<dbReference type="GO" id="GO:0004519">
    <property type="term" value="F:endonuclease activity"/>
    <property type="evidence" value="ECO:0007669"/>
    <property type="project" value="UniProtKB-KW"/>
</dbReference>